<keyword evidence="8" id="KW-0863">Zinc-finger</keyword>
<keyword evidence="3 4" id="KW-0539">Nucleus</keyword>
<dbReference type="GO" id="GO:0008270">
    <property type="term" value="F:zinc ion binding"/>
    <property type="evidence" value="ECO:0007669"/>
    <property type="project" value="UniProtKB-KW"/>
</dbReference>
<feature type="region of interest" description="Disordered" evidence="5">
    <location>
        <begin position="433"/>
        <end position="454"/>
    </location>
</feature>
<reference evidence="9" key="1">
    <citation type="journal article" date="2005" name="Nature">
        <title>The map-based sequence of the rice genome.</title>
        <authorList>
            <consortium name="International rice genome sequencing project (IRGSP)"/>
            <person name="Matsumoto T."/>
            <person name="Wu J."/>
            <person name="Kanamori H."/>
            <person name="Katayose Y."/>
            <person name="Fujisawa M."/>
            <person name="Namiki N."/>
            <person name="Mizuno H."/>
            <person name="Yamamoto K."/>
            <person name="Antonio B.A."/>
            <person name="Baba T."/>
            <person name="Sakata K."/>
            <person name="Nagamura Y."/>
            <person name="Aoki H."/>
            <person name="Arikawa K."/>
            <person name="Arita K."/>
            <person name="Bito T."/>
            <person name="Chiden Y."/>
            <person name="Fujitsuka N."/>
            <person name="Fukunaka R."/>
            <person name="Hamada M."/>
            <person name="Harada C."/>
            <person name="Hayashi A."/>
            <person name="Hijishita S."/>
            <person name="Honda M."/>
            <person name="Hosokawa S."/>
            <person name="Ichikawa Y."/>
            <person name="Idonuma A."/>
            <person name="Iijima M."/>
            <person name="Ikeda M."/>
            <person name="Ikeno M."/>
            <person name="Ito K."/>
            <person name="Ito S."/>
            <person name="Ito T."/>
            <person name="Ito Y."/>
            <person name="Ito Y."/>
            <person name="Iwabuchi A."/>
            <person name="Kamiya K."/>
            <person name="Karasawa W."/>
            <person name="Kurita K."/>
            <person name="Katagiri S."/>
            <person name="Kikuta A."/>
            <person name="Kobayashi H."/>
            <person name="Kobayashi N."/>
            <person name="Machita K."/>
            <person name="Maehara T."/>
            <person name="Masukawa M."/>
            <person name="Mizubayashi T."/>
            <person name="Mukai Y."/>
            <person name="Nagasaki H."/>
            <person name="Nagata Y."/>
            <person name="Naito S."/>
            <person name="Nakashima M."/>
            <person name="Nakama Y."/>
            <person name="Nakamichi Y."/>
            <person name="Nakamura M."/>
            <person name="Meguro A."/>
            <person name="Negishi M."/>
            <person name="Ohta I."/>
            <person name="Ohta T."/>
            <person name="Okamoto M."/>
            <person name="Ono N."/>
            <person name="Saji S."/>
            <person name="Sakaguchi M."/>
            <person name="Sakai K."/>
            <person name="Shibata M."/>
            <person name="Shimokawa T."/>
            <person name="Song J."/>
            <person name="Takazaki Y."/>
            <person name="Terasawa K."/>
            <person name="Tsugane M."/>
            <person name="Tsuji K."/>
            <person name="Ueda S."/>
            <person name="Waki K."/>
            <person name="Yamagata H."/>
            <person name="Yamamoto M."/>
            <person name="Yamamoto S."/>
            <person name="Yamane H."/>
            <person name="Yoshiki S."/>
            <person name="Yoshihara R."/>
            <person name="Yukawa K."/>
            <person name="Zhong H."/>
            <person name="Yano M."/>
            <person name="Yuan Q."/>
            <person name="Ouyang S."/>
            <person name="Liu J."/>
            <person name="Jones K.M."/>
            <person name="Gansberger K."/>
            <person name="Moffat K."/>
            <person name="Hill J."/>
            <person name="Bera J."/>
            <person name="Fadrosh D."/>
            <person name="Jin S."/>
            <person name="Johri S."/>
            <person name="Kim M."/>
            <person name="Overton L."/>
            <person name="Reardon M."/>
            <person name="Tsitrin T."/>
            <person name="Vuong H."/>
            <person name="Weaver B."/>
            <person name="Ciecko A."/>
            <person name="Tallon L."/>
            <person name="Jackson J."/>
            <person name="Pai G."/>
            <person name="Aken S.V."/>
            <person name="Utterback T."/>
            <person name="Reidmuller S."/>
            <person name="Feldblyum T."/>
            <person name="Hsiao J."/>
            <person name="Zismann V."/>
            <person name="Iobst S."/>
            <person name="de Vazeille A.R."/>
            <person name="Buell C.R."/>
            <person name="Ying K."/>
            <person name="Li Y."/>
            <person name="Lu T."/>
            <person name="Huang Y."/>
            <person name="Zhao Q."/>
            <person name="Feng Q."/>
            <person name="Zhang L."/>
            <person name="Zhu J."/>
            <person name="Weng Q."/>
            <person name="Mu J."/>
            <person name="Lu Y."/>
            <person name="Fan D."/>
            <person name="Liu Y."/>
            <person name="Guan J."/>
            <person name="Zhang Y."/>
            <person name="Yu S."/>
            <person name="Liu X."/>
            <person name="Zhang Y."/>
            <person name="Hong G."/>
            <person name="Han B."/>
            <person name="Choisne N."/>
            <person name="Demange N."/>
            <person name="Orjeda G."/>
            <person name="Samain S."/>
            <person name="Cattolico L."/>
            <person name="Pelletier E."/>
            <person name="Couloux A."/>
            <person name="Segurens B."/>
            <person name="Wincker P."/>
            <person name="D'Hont A."/>
            <person name="Scarpelli C."/>
            <person name="Weissenbach J."/>
            <person name="Salanoubat M."/>
            <person name="Quetier F."/>
            <person name="Yu Y."/>
            <person name="Kim H.R."/>
            <person name="Rambo T."/>
            <person name="Currie J."/>
            <person name="Collura K."/>
            <person name="Luo M."/>
            <person name="Yang T."/>
            <person name="Ammiraju J.S.S."/>
            <person name="Engler F."/>
            <person name="Soderlund C."/>
            <person name="Wing R.A."/>
            <person name="Palmer L.E."/>
            <person name="de la Bastide M."/>
            <person name="Spiegel L."/>
            <person name="Nascimento L."/>
            <person name="Zutavern T."/>
            <person name="O'Shaughnessy A."/>
            <person name="Dike S."/>
            <person name="Dedhia N."/>
            <person name="Preston R."/>
            <person name="Balija V."/>
            <person name="McCombie W.R."/>
            <person name="Chow T."/>
            <person name="Chen H."/>
            <person name="Chung M."/>
            <person name="Chen C."/>
            <person name="Shaw J."/>
            <person name="Wu H."/>
            <person name="Hsiao K."/>
            <person name="Chao Y."/>
            <person name="Chu M."/>
            <person name="Cheng C."/>
            <person name="Hour A."/>
            <person name="Lee P."/>
            <person name="Lin S."/>
            <person name="Lin Y."/>
            <person name="Liou J."/>
            <person name="Liu S."/>
            <person name="Hsing Y."/>
            <person name="Raghuvanshi S."/>
            <person name="Mohanty A."/>
            <person name="Bharti A.K."/>
            <person name="Gaur A."/>
            <person name="Gupta V."/>
            <person name="Kumar D."/>
            <person name="Ravi V."/>
            <person name="Vij S."/>
            <person name="Kapur A."/>
            <person name="Khurana P."/>
            <person name="Khurana P."/>
            <person name="Khurana J.P."/>
            <person name="Tyagi A.K."/>
            <person name="Gaikwad K."/>
            <person name="Singh A."/>
            <person name="Dalal V."/>
            <person name="Srivastava S."/>
            <person name="Dixit A."/>
            <person name="Pal A.K."/>
            <person name="Ghazi I.A."/>
            <person name="Yadav M."/>
            <person name="Pandit A."/>
            <person name="Bhargava A."/>
            <person name="Sureshbabu K."/>
            <person name="Batra K."/>
            <person name="Sharma T.R."/>
            <person name="Mohapatra T."/>
            <person name="Singh N.K."/>
            <person name="Messing J."/>
            <person name="Nelson A.B."/>
            <person name="Fuks G."/>
            <person name="Kavchok S."/>
            <person name="Keizer G."/>
            <person name="Linton E."/>
            <person name="Llaca V."/>
            <person name="Song R."/>
            <person name="Tanyolac B."/>
            <person name="Young S."/>
            <person name="Ho-Il K."/>
            <person name="Hahn J.H."/>
            <person name="Sangsakoo G."/>
            <person name="Vanavichit A."/>
            <person name="de Mattos Luiz.A.T."/>
            <person name="Zimmer P.D."/>
            <person name="Malone G."/>
            <person name="Dellagostin O."/>
            <person name="de Oliveira A.C."/>
            <person name="Bevan M."/>
            <person name="Bancroft I."/>
            <person name="Minx P."/>
            <person name="Cordum H."/>
            <person name="Wilson R."/>
            <person name="Cheng Z."/>
            <person name="Jin W."/>
            <person name="Jiang J."/>
            <person name="Leong S.A."/>
            <person name="Iwama H."/>
            <person name="Gojobori T."/>
            <person name="Itoh T."/>
            <person name="Niimura Y."/>
            <person name="Fujii Y."/>
            <person name="Habara T."/>
            <person name="Sakai H."/>
            <person name="Sato Y."/>
            <person name="Wilson G."/>
            <person name="Kumar K."/>
            <person name="McCouch S."/>
            <person name="Juretic N."/>
            <person name="Hoen D."/>
            <person name="Wright S."/>
            <person name="Bruskiewich R."/>
            <person name="Bureau T."/>
            <person name="Miyao A."/>
            <person name="Hirochika H."/>
            <person name="Nishikawa T."/>
            <person name="Kadowaki K."/>
            <person name="Sugiura M."/>
            <person name="Burr B."/>
            <person name="Sasaki T."/>
        </authorList>
    </citation>
    <scope>NUCLEOTIDE SEQUENCE [LARGE SCALE GENOMIC DNA]</scope>
    <source>
        <strain evidence="9">cv. Nipponbare</strain>
    </source>
</reference>
<name>Q6Z8Z8_ORYSJ</name>
<keyword evidence="6" id="KW-0732">Signal</keyword>
<keyword evidence="8" id="KW-0862">Zinc</keyword>
<evidence type="ECO:0000256" key="2">
    <source>
        <dbReference type="ARBA" id="ARBA00022737"/>
    </source>
</evidence>
<dbReference type="Pfam" id="PF06203">
    <property type="entry name" value="CCT"/>
    <property type="match status" value="1"/>
</dbReference>
<evidence type="ECO:0000313" key="8">
    <source>
        <dbReference type="EMBL" id="BAD07833.1"/>
    </source>
</evidence>
<evidence type="ECO:0000313" key="9">
    <source>
        <dbReference type="Proteomes" id="UP000000763"/>
    </source>
</evidence>
<accession>Q6Z8Z8</accession>
<sequence>MRVLLTTYVVIVVVVVTIHVVMDAGDDGGGGGVAVVPSCDSCRGERAVVHCAQHGGARLCLVCDLAAHHAAAARAHRRAPLCDACHAAPAVARSDHHAEAFCASCARDASRHCHRPAAAYTGIPGPAEMARIFSIDVPAPPPPPAAAATDEPWITDTLPFVPYDNSMSYTNYCYYPEVLKEANDANPDISKEMATIGGEDLLVDNANQQDYFQAWTNSFDSVALMEPGALQEPSYLDLDPSYFDLGSYLDPDHQQMASSSCSDIALLSDTSFLQPLNMSNAPYVQLPMMDANINNEIGAATSSSELAQLIPQSSDHSLLQPLNINDETAYDQLPVIDTNSSNNNTGSEFPCVNFQSSNTGSLLGGSSNMFDGQDQQTSHIVLPEKSCPDPEKRQRAVQRYKEKKSNRRFVKQIMYASRKATADTRRRVRGRFVKASLEQGTSSNDNKQPKHEGN</sequence>
<dbReference type="InterPro" id="IPR010402">
    <property type="entry name" value="CCT_domain"/>
</dbReference>
<dbReference type="Proteomes" id="UP000000763">
    <property type="component" value="Chromosome 2"/>
</dbReference>
<evidence type="ECO:0000256" key="1">
    <source>
        <dbReference type="ARBA" id="ARBA00004123"/>
    </source>
</evidence>
<evidence type="ECO:0000259" key="7">
    <source>
        <dbReference type="PROSITE" id="PS51017"/>
    </source>
</evidence>
<keyword evidence="8" id="KW-0479">Metal-binding</keyword>
<gene>
    <name evidence="8" type="primary">P0501G04.7</name>
</gene>
<evidence type="ECO:0000256" key="5">
    <source>
        <dbReference type="SAM" id="MobiDB-lite"/>
    </source>
</evidence>
<reference evidence="9" key="2">
    <citation type="journal article" date="2008" name="Nucleic Acids Res.">
        <title>The rice annotation project database (RAP-DB): 2008 update.</title>
        <authorList>
            <consortium name="The rice annotation project (RAP)"/>
        </authorList>
    </citation>
    <scope>GENOME REANNOTATION</scope>
    <source>
        <strain evidence="9">cv. Nipponbare</strain>
    </source>
</reference>
<comment type="subcellular location">
    <subcellularLocation>
        <location evidence="1 4">Nucleus</location>
    </subcellularLocation>
</comment>
<organism evidence="8 9">
    <name type="scientific">Oryza sativa subsp. japonica</name>
    <name type="common">Rice</name>
    <dbReference type="NCBI Taxonomy" id="39947"/>
    <lineage>
        <taxon>Eukaryota</taxon>
        <taxon>Viridiplantae</taxon>
        <taxon>Streptophyta</taxon>
        <taxon>Embryophyta</taxon>
        <taxon>Tracheophyta</taxon>
        <taxon>Spermatophyta</taxon>
        <taxon>Magnoliopsida</taxon>
        <taxon>Liliopsida</taxon>
        <taxon>Poales</taxon>
        <taxon>Poaceae</taxon>
        <taxon>BOP clade</taxon>
        <taxon>Oryzoideae</taxon>
        <taxon>Oryzeae</taxon>
        <taxon>Oryzinae</taxon>
        <taxon>Oryza</taxon>
        <taxon>Oryza sativa</taxon>
    </lineage>
</organism>
<keyword evidence="2" id="KW-0677">Repeat</keyword>
<evidence type="ECO:0000256" key="4">
    <source>
        <dbReference type="PROSITE-ProRule" id="PRU00357"/>
    </source>
</evidence>
<evidence type="ECO:0000256" key="3">
    <source>
        <dbReference type="ARBA" id="ARBA00023242"/>
    </source>
</evidence>
<feature type="chain" id="PRO_5004282719" evidence="6">
    <location>
        <begin position="24"/>
        <end position="454"/>
    </location>
</feature>
<proteinExistence type="predicted"/>
<dbReference type="EMBL" id="AP004752">
    <property type="protein sequence ID" value="BAD07833.1"/>
    <property type="molecule type" value="Genomic_DNA"/>
</dbReference>
<dbReference type="PROSITE" id="PS51017">
    <property type="entry name" value="CCT"/>
    <property type="match status" value="1"/>
</dbReference>
<feature type="domain" description="CCT" evidence="7">
    <location>
        <begin position="393"/>
        <end position="435"/>
    </location>
</feature>
<dbReference type="GO" id="GO:0005634">
    <property type="term" value="C:nucleus"/>
    <property type="evidence" value="ECO:0007669"/>
    <property type="project" value="UniProtKB-SubCell"/>
</dbReference>
<dbReference type="PANTHER" id="PTHR31717">
    <property type="entry name" value="ZINC FINGER PROTEIN CONSTANS-LIKE 10"/>
    <property type="match status" value="1"/>
</dbReference>
<dbReference type="AlphaFoldDB" id="Q6Z8Z8"/>
<evidence type="ECO:0000256" key="6">
    <source>
        <dbReference type="SAM" id="SignalP"/>
    </source>
</evidence>
<feature type="signal peptide" evidence="6">
    <location>
        <begin position="1"/>
        <end position="23"/>
    </location>
</feature>
<dbReference type="PANTHER" id="PTHR31717:SF130">
    <property type="entry name" value="OS06G0103000 PROTEIN"/>
    <property type="match status" value="1"/>
</dbReference>
<protein>
    <submittedName>
        <fullName evidence="8">Zinc-finger protein</fullName>
    </submittedName>
</protein>